<keyword evidence="1" id="KW-1133">Transmembrane helix</keyword>
<dbReference type="Proteomes" id="UP000586031">
    <property type="component" value="Unassembled WGS sequence"/>
</dbReference>
<dbReference type="Pfam" id="PF00690">
    <property type="entry name" value="Cation_ATPase_N"/>
    <property type="match status" value="1"/>
</dbReference>
<evidence type="ECO:0000256" key="1">
    <source>
        <dbReference type="SAM" id="Phobius"/>
    </source>
</evidence>
<gene>
    <name evidence="3" type="ORF">HA271_08610</name>
</gene>
<feature type="transmembrane region" description="Helical" evidence="1">
    <location>
        <begin position="51"/>
        <end position="72"/>
    </location>
</feature>
<dbReference type="SMART" id="SM00831">
    <property type="entry name" value="Cation_ATPase_N"/>
    <property type="match status" value="1"/>
</dbReference>
<dbReference type="AlphaFoldDB" id="A0A7J4TLX3"/>
<comment type="caution">
    <text evidence="3">The sequence shown here is derived from an EMBL/GenBank/DDBJ whole genome shotgun (WGS) entry which is preliminary data.</text>
</comment>
<accession>A0A7J4TLX3</accession>
<dbReference type="Gene3D" id="2.70.150.10">
    <property type="entry name" value="Calcium-transporting ATPase, cytoplasmic transduction domain A"/>
    <property type="match status" value="1"/>
</dbReference>
<name>A0A7J4TLX3_9EURY</name>
<feature type="domain" description="Cation-transporting P-type ATPase N-terminal" evidence="2">
    <location>
        <begin position="2"/>
        <end position="75"/>
    </location>
</feature>
<keyword evidence="1" id="KW-0812">Transmembrane</keyword>
<protein>
    <recommendedName>
        <fullName evidence="2">Cation-transporting P-type ATPase N-terminal domain-containing protein</fullName>
    </recommendedName>
</protein>
<organism evidence="3 4">
    <name type="scientific">Methanobacterium subterraneum</name>
    <dbReference type="NCBI Taxonomy" id="59277"/>
    <lineage>
        <taxon>Archaea</taxon>
        <taxon>Methanobacteriati</taxon>
        <taxon>Methanobacteriota</taxon>
        <taxon>Methanomada group</taxon>
        <taxon>Methanobacteria</taxon>
        <taxon>Methanobacteriales</taxon>
        <taxon>Methanobacteriaceae</taxon>
        <taxon>Methanobacterium</taxon>
    </lineage>
</organism>
<evidence type="ECO:0000313" key="4">
    <source>
        <dbReference type="Proteomes" id="UP000586031"/>
    </source>
</evidence>
<dbReference type="EMBL" id="DUHE01000241">
    <property type="protein sequence ID" value="HII84871.1"/>
    <property type="molecule type" value="Genomic_DNA"/>
</dbReference>
<reference evidence="4" key="1">
    <citation type="journal article" date="2020" name="bioRxiv">
        <title>A rank-normalized archaeal taxonomy based on genome phylogeny resolves widespread incomplete and uneven classifications.</title>
        <authorList>
            <person name="Rinke C."/>
            <person name="Chuvochina M."/>
            <person name="Mussig A.J."/>
            <person name="Chaumeil P.-A."/>
            <person name="Waite D.W."/>
            <person name="Whitman W.B."/>
            <person name="Parks D.H."/>
            <person name="Hugenholtz P."/>
        </authorList>
    </citation>
    <scope>NUCLEOTIDE SEQUENCE [LARGE SCALE GENOMIC DNA]</scope>
</reference>
<dbReference type="InterPro" id="IPR023298">
    <property type="entry name" value="ATPase_P-typ_TM_dom_sf"/>
</dbReference>
<sequence>MTINEIPPEEVYRELNSFNDGLNDKEVIRRLKIYGPNQIEEVKKKSIILKFLANLYQLLALLLWAASFLAFLSGIPQLGFAIIA</sequence>
<keyword evidence="1" id="KW-0472">Membrane</keyword>
<feature type="non-terminal residue" evidence="3">
    <location>
        <position position="84"/>
    </location>
</feature>
<proteinExistence type="predicted"/>
<dbReference type="SUPFAM" id="SSF81665">
    <property type="entry name" value="Calcium ATPase, transmembrane domain M"/>
    <property type="match status" value="1"/>
</dbReference>
<dbReference type="InterPro" id="IPR004014">
    <property type="entry name" value="ATPase_P-typ_cation-transptr_N"/>
</dbReference>
<evidence type="ECO:0000313" key="3">
    <source>
        <dbReference type="EMBL" id="HII84871.1"/>
    </source>
</evidence>
<evidence type="ECO:0000259" key="2">
    <source>
        <dbReference type="SMART" id="SM00831"/>
    </source>
</evidence>
<dbReference type="Gene3D" id="1.20.1110.10">
    <property type="entry name" value="Calcium-transporting ATPase, transmembrane domain"/>
    <property type="match status" value="1"/>
</dbReference>